<organism evidence="5 6">
    <name type="scientific">Geodia barretti</name>
    <name type="common">Barrett's horny sponge</name>
    <dbReference type="NCBI Taxonomy" id="519541"/>
    <lineage>
        <taxon>Eukaryota</taxon>
        <taxon>Metazoa</taxon>
        <taxon>Porifera</taxon>
        <taxon>Demospongiae</taxon>
        <taxon>Heteroscleromorpha</taxon>
        <taxon>Tetractinellida</taxon>
        <taxon>Astrophorina</taxon>
        <taxon>Geodiidae</taxon>
        <taxon>Geodia</taxon>
    </lineage>
</organism>
<dbReference type="CDD" id="cd02440">
    <property type="entry name" value="AdoMet_MTases"/>
    <property type="match status" value="1"/>
</dbReference>
<proteinExistence type="inferred from homology"/>
<name>A0AA35SIT5_GEOBA</name>
<accession>A0AA35SIT5</accession>
<reference evidence="5" key="1">
    <citation type="submission" date="2023-03" db="EMBL/GenBank/DDBJ databases">
        <authorList>
            <person name="Steffen K."/>
            <person name="Cardenas P."/>
        </authorList>
    </citation>
    <scope>NUCLEOTIDE SEQUENCE</scope>
</reference>
<comment type="similarity">
    <text evidence="1">Belongs to the class I-like SAM-binding methyltransferase superfamily. NNMT/PNMT/TEMT family.</text>
</comment>
<dbReference type="Gene3D" id="3.40.50.150">
    <property type="entry name" value="Vaccinia Virus protein VP39"/>
    <property type="match status" value="1"/>
</dbReference>
<evidence type="ECO:0000313" key="6">
    <source>
        <dbReference type="Proteomes" id="UP001174909"/>
    </source>
</evidence>
<dbReference type="PANTHER" id="PTHR10867">
    <property type="entry name" value="NNMT/PNMT/TEMT FAMILY MEMBER"/>
    <property type="match status" value="1"/>
</dbReference>
<dbReference type="EMBL" id="CASHTH010002465">
    <property type="protein sequence ID" value="CAI8030229.1"/>
    <property type="molecule type" value="Genomic_DNA"/>
</dbReference>
<dbReference type="AlphaFoldDB" id="A0AA35SIT5"/>
<evidence type="ECO:0000256" key="2">
    <source>
        <dbReference type="ARBA" id="ARBA00022603"/>
    </source>
</evidence>
<protein>
    <submittedName>
        <fullName evidence="5">Nicotinamide N-methyltransferase</fullName>
    </submittedName>
</protein>
<dbReference type="Pfam" id="PF01234">
    <property type="entry name" value="NNMT_PNMT_TEMT"/>
    <property type="match status" value="1"/>
</dbReference>
<evidence type="ECO:0000256" key="3">
    <source>
        <dbReference type="ARBA" id="ARBA00022679"/>
    </source>
</evidence>
<dbReference type="InterPro" id="IPR029063">
    <property type="entry name" value="SAM-dependent_MTases_sf"/>
</dbReference>
<evidence type="ECO:0000313" key="5">
    <source>
        <dbReference type="EMBL" id="CAI8030229.1"/>
    </source>
</evidence>
<keyword evidence="3" id="KW-0808">Transferase</keyword>
<keyword evidence="4" id="KW-0949">S-adenosyl-L-methionine</keyword>
<evidence type="ECO:0000256" key="4">
    <source>
        <dbReference type="ARBA" id="ARBA00022691"/>
    </source>
</evidence>
<dbReference type="SUPFAM" id="SSF53335">
    <property type="entry name" value="S-adenosyl-L-methionine-dependent methyltransferases"/>
    <property type="match status" value="1"/>
</dbReference>
<dbReference type="GO" id="GO:0032259">
    <property type="term" value="P:methylation"/>
    <property type="evidence" value="ECO:0007669"/>
    <property type="project" value="UniProtKB-KW"/>
</dbReference>
<dbReference type="PANTHER" id="PTHR10867:SF17">
    <property type="entry name" value="NICOTINAMIDE N-METHYLTRANSFERASE"/>
    <property type="match status" value="1"/>
</dbReference>
<dbReference type="PROSITE" id="PS51681">
    <property type="entry name" value="SAM_MT_NNMT_PNMT_TEMT"/>
    <property type="match status" value="1"/>
</dbReference>
<dbReference type="InterPro" id="IPR000940">
    <property type="entry name" value="NNMT_TEMT_trans"/>
</dbReference>
<dbReference type="GO" id="GO:0005829">
    <property type="term" value="C:cytosol"/>
    <property type="evidence" value="ECO:0007669"/>
    <property type="project" value="TreeGrafter"/>
</dbReference>
<keyword evidence="2" id="KW-0489">Methyltransferase</keyword>
<dbReference type="GO" id="GO:0008170">
    <property type="term" value="F:N-methyltransferase activity"/>
    <property type="evidence" value="ECO:0007669"/>
    <property type="project" value="TreeGrafter"/>
</dbReference>
<dbReference type="Proteomes" id="UP001174909">
    <property type="component" value="Unassembled WGS sequence"/>
</dbReference>
<gene>
    <name evidence="5" type="ORF">GBAR_LOCUS17146</name>
</gene>
<evidence type="ECO:0000256" key="1">
    <source>
        <dbReference type="ARBA" id="ARBA00007996"/>
    </source>
</evidence>
<keyword evidence="6" id="KW-1185">Reference proteome</keyword>
<comment type="caution">
    <text evidence="5">The sequence shown here is derived from an EMBL/GenBank/DDBJ whole genome shotgun (WGS) entry which is preliminary data.</text>
</comment>
<sequence>MAGIEKHPETNFVELYRDISASEYMEFKLNNPDFEFQRENALRCCYEGLQSLPNGLRVLDYGSGASLHETVLTAAKASEIVLSDYSPKNREALRLWLNGDPAAFDWIPHFRRTLREIEEGGEKELSHRVETIRRVAKAVVHCDLSQDPPIQRGYDVQYDLIYSSFCLCAAANSHEEYRQGINKLAKLLKPGGVLMMYESEHKECQQSFYYIKSSKFPYVAVTSEFVAGAFRDAGFVAVSVRSVEMDPNHSFRVQRPERIGYFHIQGIKA</sequence>